<feature type="compositionally biased region" description="Basic and acidic residues" evidence="3">
    <location>
        <begin position="152"/>
        <end position="168"/>
    </location>
</feature>
<dbReference type="GO" id="GO:0045892">
    <property type="term" value="P:negative regulation of DNA-templated transcription"/>
    <property type="evidence" value="ECO:0007669"/>
    <property type="project" value="TreeGrafter"/>
</dbReference>
<evidence type="ECO:0000313" key="6">
    <source>
        <dbReference type="RefSeq" id="XP_032801607.1"/>
    </source>
</evidence>
<organism evidence="5 7">
    <name type="scientific">Petromyzon marinus</name>
    <name type="common">Sea lamprey</name>
    <dbReference type="NCBI Taxonomy" id="7757"/>
    <lineage>
        <taxon>Eukaryota</taxon>
        <taxon>Metazoa</taxon>
        <taxon>Chordata</taxon>
        <taxon>Craniata</taxon>
        <taxon>Vertebrata</taxon>
        <taxon>Cyclostomata</taxon>
        <taxon>Hyperoartia</taxon>
        <taxon>Petromyzontiformes</taxon>
        <taxon>Petromyzontidae</taxon>
        <taxon>Petromyzon</taxon>
    </lineage>
</organism>
<dbReference type="InterPro" id="IPR009071">
    <property type="entry name" value="HMG_box_dom"/>
</dbReference>
<dbReference type="FunFam" id="1.10.30.10:FF:000048">
    <property type="entry name" value="Putative SWI/SNF-related matrix-associated actin-dependent regulator chromatin subfamily E member"/>
    <property type="match status" value="1"/>
</dbReference>
<dbReference type="Gene3D" id="1.10.30.10">
    <property type="entry name" value="High mobility group box domain"/>
    <property type="match status" value="1"/>
</dbReference>
<evidence type="ECO:0000313" key="7">
    <source>
        <dbReference type="RefSeq" id="XP_032801608.1"/>
    </source>
</evidence>
<dbReference type="CTD" id="6605"/>
<dbReference type="Pfam" id="PF00505">
    <property type="entry name" value="HMG_box"/>
    <property type="match status" value="1"/>
</dbReference>
<feature type="compositionally biased region" description="Basic and acidic residues" evidence="3">
    <location>
        <begin position="411"/>
        <end position="422"/>
    </location>
</feature>
<evidence type="ECO:0000313" key="5">
    <source>
        <dbReference type="Proteomes" id="UP001318040"/>
    </source>
</evidence>
<feature type="compositionally biased region" description="Acidic residues" evidence="3">
    <location>
        <begin position="347"/>
        <end position="357"/>
    </location>
</feature>
<name>A0AAJ7WM52_PETMA</name>
<dbReference type="RefSeq" id="XP_032801608.1">
    <property type="nucleotide sequence ID" value="XM_032945717.1"/>
</dbReference>
<dbReference type="GO" id="GO:0016922">
    <property type="term" value="F:nuclear receptor binding"/>
    <property type="evidence" value="ECO:0007669"/>
    <property type="project" value="TreeGrafter"/>
</dbReference>
<dbReference type="PANTHER" id="PTHR46232">
    <property type="entry name" value="SMARCE1 REGULATOR OF CHROMATIN"/>
    <property type="match status" value="1"/>
</dbReference>
<dbReference type="SMART" id="SM00398">
    <property type="entry name" value="HMG"/>
    <property type="match status" value="1"/>
</dbReference>
<dbReference type="PANTHER" id="PTHR46232:SF1">
    <property type="entry name" value="SWI_SNF-RELATED MATRIX-ASSOCIATED ACTIN-DEPENDENT REGULATOR OF CHROMATIN SUBFAMILY E MEMBER 1"/>
    <property type="match status" value="1"/>
</dbReference>
<gene>
    <name evidence="6 7" type="primary">SMARCE1</name>
</gene>
<dbReference type="KEGG" id="pmrn:116938533"/>
<dbReference type="CDD" id="cd21983">
    <property type="entry name" value="HMG-box_SMARCE1"/>
    <property type="match status" value="1"/>
</dbReference>
<proteinExistence type="predicted"/>
<accession>A0AAJ7WM52</accession>
<feature type="compositionally biased region" description="Basic and acidic residues" evidence="3">
    <location>
        <begin position="429"/>
        <end position="443"/>
    </location>
</feature>
<dbReference type="RefSeq" id="XP_032801607.1">
    <property type="nucleotide sequence ID" value="XM_032945716.1"/>
</dbReference>
<feature type="region of interest" description="Disordered" evidence="3">
    <location>
        <begin position="152"/>
        <end position="189"/>
    </location>
</feature>
<feature type="region of interest" description="Disordered" evidence="3">
    <location>
        <begin position="329"/>
        <end position="471"/>
    </location>
</feature>
<feature type="domain" description="HMG box" evidence="4">
    <location>
        <begin position="67"/>
        <end position="135"/>
    </location>
</feature>
<feature type="compositionally biased region" description="Low complexity" evidence="3">
    <location>
        <begin position="370"/>
        <end position="397"/>
    </location>
</feature>
<dbReference type="InterPro" id="IPR036910">
    <property type="entry name" value="HMG_box_dom_sf"/>
</dbReference>
<evidence type="ECO:0000256" key="2">
    <source>
        <dbReference type="SAM" id="Coils"/>
    </source>
</evidence>
<keyword evidence="2" id="KW-0175">Coiled coil</keyword>
<evidence type="ECO:0000256" key="3">
    <source>
        <dbReference type="SAM" id="MobiDB-lite"/>
    </source>
</evidence>
<evidence type="ECO:0000259" key="4">
    <source>
        <dbReference type="PROSITE" id="PS50118"/>
    </source>
</evidence>
<feature type="DNA-binding region" description="HMG box" evidence="1">
    <location>
        <begin position="67"/>
        <end position="135"/>
    </location>
</feature>
<dbReference type="GO" id="GO:0016514">
    <property type="term" value="C:SWI/SNF complex"/>
    <property type="evidence" value="ECO:0007669"/>
    <property type="project" value="TreeGrafter"/>
</dbReference>
<evidence type="ECO:0000256" key="1">
    <source>
        <dbReference type="PROSITE-ProRule" id="PRU00267"/>
    </source>
</evidence>
<feature type="coiled-coil region" evidence="2">
    <location>
        <begin position="224"/>
        <end position="306"/>
    </location>
</feature>
<keyword evidence="1" id="KW-0238">DNA-binding</keyword>
<keyword evidence="1" id="KW-0539">Nucleus</keyword>
<dbReference type="GO" id="GO:0031492">
    <property type="term" value="F:nucleosomal DNA binding"/>
    <property type="evidence" value="ECO:0007669"/>
    <property type="project" value="TreeGrafter"/>
</dbReference>
<protein>
    <submittedName>
        <fullName evidence="6 7">SWI/SNF-related matrix-associated actin-dependent regulator of chromatin subfamily E member 1</fullName>
    </submittedName>
</protein>
<dbReference type="PROSITE" id="PS50118">
    <property type="entry name" value="HMG_BOX_2"/>
    <property type="match status" value="1"/>
</dbReference>
<dbReference type="GeneID" id="116938533"/>
<keyword evidence="5" id="KW-1185">Reference proteome</keyword>
<dbReference type="Proteomes" id="UP001318040">
    <property type="component" value="Chromosome 4"/>
</dbReference>
<reference evidence="6 7" key="1">
    <citation type="submission" date="2025-04" db="UniProtKB">
        <authorList>
            <consortium name="RefSeq"/>
        </authorList>
    </citation>
    <scope>IDENTIFICATION</scope>
    <source>
        <tissue evidence="6 7">Sperm</tissue>
    </source>
</reference>
<dbReference type="AlphaFoldDB" id="A0AAJ7WM52"/>
<dbReference type="SUPFAM" id="SSF47095">
    <property type="entry name" value="HMG-box"/>
    <property type="match status" value="1"/>
</dbReference>
<feature type="compositionally biased region" description="Low complexity" evidence="3">
    <location>
        <begin position="462"/>
        <end position="471"/>
    </location>
</feature>
<sequence length="471" mass="51579">MSRRIPYASSPAPGVSTLSQAASTPGYVGINIYSHLAYNNYKLGGNAGSNARSMASGINVPKAPKAPDKPLMPYMRYSRKVWDQVKAANPDLKLWEIGKIIGSMWRDLSEEDKQEYLNDYEAEKIEYNDLMKAYHTSPTYLAYINAKTRAEAAQEEESRQRQRMEKVDPYVSIQPADDPDDHDDGSSLKHLGASRFQRNHRLINEVLSEVVVPDVRVVVTTGRMQVLKRQVDSLTVHQRKLEAELLQIEERHLEKKRKFLENTSTFNSEMKRLCGMKVEVDLERILAEMEALRQQQREEAAAKAAAAAAVTAKAAAAAASAALAAVEKSAAKPDDAPAVNGDTPEAAAEEEMETDVGEGEKLPAQEMEESPSSTGSTTGKVTPPESPNEAVAEVAVESVKEQQTKAAPSLEEEKKEQKEVKGGKKKRAEKTNFKRVEGKETKGEAANSGRRGEATGREMQNGSSSGDGDSG</sequence>